<reference evidence="1 2" key="1">
    <citation type="journal article" date="2021" name="BMC Genomics">
        <title>Datura genome reveals duplications of psychoactive alkaloid biosynthetic genes and high mutation rate following tissue culture.</title>
        <authorList>
            <person name="Rajewski A."/>
            <person name="Carter-House D."/>
            <person name="Stajich J."/>
            <person name="Litt A."/>
        </authorList>
    </citation>
    <scope>NUCLEOTIDE SEQUENCE [LARGE SCALE GENOMIC DNA]</scope>
    <source>
        <strain evidence="1">AR-01</strain>
    </source>
</reference>
<accession>A0ABS8V3B4</accession>
<comment type="caution">
    <text evidence="1">The sequence shown here is derived from an EMBL/GenBank/DDBJ whole genome shotgun (WGS) entry which is preliminary data.</text>
</comment>
<proteinExistence type="predicted"/>
<dbReference type="Proteomes" id="UP000823775">
    <property type="component" value="Unassembled WGS sequence"/>
</dbReference>
<evidence type="ECO:0000313" key="2">
    <source>
        <dbReference type="Proteomes" id="UP000823775"/>
    </source>
</evidence>
<dbReference type="EMBL" id="JACEIK010003410">
    <property type="protein sequence ID" value="MCD9641623.1"/>
    <property type="molecule type" value="Genomic_DNA"/>
</dbReference>
<sequence length="136" mass="15410">MTPSFDQHLNLVFESKAIFSVMSSNSEVIHTMLSLVIPSGKGVENTTLDRVDNMLVGCGRWDKGQAKVGNKVKELECIGYDMKARIMGLGSYFSLHLLIWIDFWMRHDWDWDSERLMGGLAIVLLVLWGEELGGKF</sequence>
<name>A0ABS8V3B4_DATST</name>
<organism evidence="1 2">
    <name type="scientific">Datura stramonium</name>
    <name type="common">Jimsonweed</name>
    <name type="synonym">Common thornapple</name>
    <dbReference type="NCBI Taxonomy" id="4076"/>
    <lineage>
        <taxon>Eukaryota</taxon>
        <taxon>Viridiplantae</taxon>
        <taxon>Streptophyta</taxon>
        <taxon>Embryophyta</taxon>
        <taxon>Tracheophyta</taxon>
        <taxon>Spermatophyta</taxon>
        <taxon>Magnoliopsida</taxon>
        <taxon>eudicotyledons</taxon>
        <taxon>Gunneridae</taxon>
        <taxon>Pentapetalae</taxon>
        <taxon>asterids</taxon>
        <taxon>lamiids</taxon>
        <taxon>Solanales</taxon>
        <taxon>Solanaceae</taxon>
        <taxon>Solanoideae</taxon>
        <taxon>Datureae</taxon>
        <taxon>Datura</taxon>
    </lineage>
</organism>
<keyword evidence="2" id="KW-1185">Reference proteome</keyword>
<evidence type="ECO:0000313" key="1">
    <source>
        <dbReference type="EMBL" id="MCD9641623.1"/>
    </source>
</evidence>
<protein>
    <submittedName>
        <fullName evidence="1">Uncharacterized protein</fullName>
    </submittedName>
</protein>
<gene>
    <name evidence="1" type="ORF">HAX54_027935</name>
</gene>